<protein>
    <submittedName>
        <fullName evidence="1">Uncharacterized protein</fullName>
    </submittedName>
</protein>
<dbReference type="Proteomes" id="UP000570851">
    <property type="component" value="Unassembled WGS sequence"/>
</dbReference>
<sequence length="152" mass="17337">MGSFYYYWQLFTMKPLEVSELKAFIFALYQLDSPLPSHIQAQLQTINIPGDIEQLYAIAISHPPLKAAYDQIYDNIDAIAQLRSKGVESLPQYKPDSTNTEIDNASREIEEQLVKFDRKVDQNKLAVIAQQVFQALNPIKTAKEVINTIFSL</sequence>
<keyword evidence="2" id="KW-1185">Reference proteome</keyword>
<gene>
    <name evidence="1" type="ORF">GNE12_15720</name>
</gene>
<evidence type="ECO:0000313" key="2">
    <source>
        <dbReference type="Proteomes" id="UP000570851"/>
    </source>
</evidence>
<name>A0ABR6SAE1_ANAVA</name>
<comment type="caution">
    <text evidence="1">The sequence shown here is derived from an EMBL/GenBank/DDBJ whole genome shotgun (WGS) entry which is preliminary data.</text>
</comment>
<proteinExistence type="predicted"/>
<reference evidence="1 2" key="1">
    <citation type="submission" date="2019-11" db="EMBL/GenBank/DDBJ databases">
        <title>Comparison of genomes from free-living endosymbiotic cyanobacteria isolated from Azolla.</title>
        <authorList>
            <person name="Thiel T."/>
            <person name="Pratte B."/>
        </authorList>
    </citation>
    <scope>NUCLEOTIDE SEQUENCE [LARGE SCALE GENOMIC DNA]</scope>
    <source>
        <strain evidence="1 2">N2B</strain>
    </source>
</reference>
<accession>A0ABR6SAE1</accession>
<organism evidence="1 2">
    <name type="scientific">Trichormus variabilis N2B</name>
    <dbReference type="NCBI Taxonomy" id="2681315"/>
    <lineage>
        <taxon>Bacteria</taxon>
        <taxon>Bacillati</taxon>
        <taxon>Cyanobacteriota</taxon>
        <taxon>Cyanophyceae</taxon>
        <taxon>Nostocales</taxon>
        <taxon>Nostocaceae</taxon>
        <taxon>Trichormus</taxon>
    </lineage>
</organism>
<dbReference type="EMBL" id="JACKZP010000059">
    <property type="protein sequence ID" value="MBC1303360.1"/>
    <property type="molecule type" value="Genomic_DNA"/>
</dbReference>
<evidence type="ECO:0000313" key="1">
    <source>
        <dbReference type="EMBL" id="MBC1303360.1"/>
    </source>
</evidence>